<dbReference type="Proteomes" id="UP000256977">
    <property type="component" value="Unassembled WGS sequence"/>
</dbReference>
<organism evidence="3 4">
    <name type="scientific">Cohnella phaseoli</name>
    <dbReference type="NCBI Taxonomy" id="456490"/>
    <lineage>
        <taxon>Bacteria</taxon>
        <taxon>Bacillati</taxon>
        <taxon>Bacillota</taxon>
        <taxon>Bacilli</taxon>
        <taxon>Bacillales</taxon>
        <taxon>Paenibacillaceae</taxon>
        <taxon>Cohnella</taxon>
    </lineage>
</organism>
<dbReference type="EMBL" id="QRDZ01000025">
    <property type="protein sequence ID" value="RED63528.1"/>
    <property type="molecule type" value="Genomic_DNA"/>
</dbReference>
<accession>A0A3D9IPG9</accession>
<keyword evidence="2" id="KW-1133">Transmembrane helix</keyword>
<feature type="region of interest" description="Disordered" evidence="1">
    <location>
        <begin position="232"/>
        <end position="271"/>
    </location>
</feature>
<keyword evidence="2" id="KW-0812">Transmembrane</keyword>
<dbReference type="AlphaFoldDB" id="A0A3D9IPG9"/>
<evidence type="ECO:0000256" key="2">
    <source>
        <dbReference type="SAM" id="Phobius"/>
    </source>
</evidence>
<evidence type="ECO:0000313" key="4">
    <source>
        <dbReference type="Proteomes" id="UP000256977"/>
    </source>
</evidence>
<feature type="transmembrane region" description="Helical" evidence="2">
    <location>
        <begin position="53"/>
        <end position="74"/>
    </location>
</feature>
<reference evidence="3 4" key="1">
    <citation type="submission" date="2018-07" db="EMBL/GenBank/DDBJ databases">
        <title>Genomic Encyclopedia of Type Strains, Phase III (KMG-III): the genomes of soil and plant-associated and newly described type strains.</title>
        <authorList>
            <person name="Whitman W."/>
        </authorList>
    </citation>
    <scope>NUCLEOTIDE SEQUENCE [LARGE SCALE GENOMIC DNA]</scope>
    <source>
        <strain evidence="3 4">CECT 7287</strain>
    </source>
</reference>
<keyword evidence="4" id="KW-1185">Reference proteome</keyword>
<sequence length="437" mass="48505">MKEAKPEWYARLKRGPFEGNVFDSELQREVEARAQSGQSGRTGKTRRTGRTRLNIRAVSLGAAAVLLIVLAALATSGRPFDSGRQASIGGGGEEESTISFGYAMDQLRLGMTQEEVLQALGDDSVGLSVRRDFPQEHREDPNDMSTWSAVDLWRYDFGVRDGYEVRQGNGVDNLEDAFDLDGIRSGEIQAQLIINWRDRKVERVIAKMRSGDGTIGTTRLGPVIEHDAPLAAEEPPEAEPKASDSSPDPELPAPNEGIRAVGSSGAGQFQLRPVKSGDESVQTLGAPSCLGQETDAHFFGDYELFFHRPSGEETVVQSFEQLEMIWKGNDTLEFRQLEFADMELFLFLPRYTDCHALEFYAYGVDKATGEASNYTFRDGENDLPYWNTSPQELPKVEDGMLVVEGGRWAGQDGAVRYTFEPVPDKHQLRLADEERIP</sequence>
<gene>
    <name evidence="3" type="ORF">DFP98_12575</name>
</gene>
<name>A0A3D9IPG9_9BACL</name>
<comment type="caution">
    <text evidence="3">The sequence shown here is derived from an EMBL/GenBank/DDBJ whole genome shotgun (WGS) entry which is preliminary data.</text>
</comment>
<protein>
    <submittedName>
        <fullName evidence="3">Uncharacterized protein</fullName>
    </submittedName>
</protein>
<feature type="region of interest" description="Disordered" evidence="1">
    <location>
        <begin position="30"/>
        <end position="50"/>
    </location>
</feature>
<evidence type="ECO:0000256" key="1">
    <source>
        <dbReference type="SAM" id="MobiDB-lite"/>
    </source>
</evidence>
<keyword evidence="2" id="KW-0472">Membrane</keyword>
<proteinExistence type="predicted"/>
<dbReference type="OrthoDB" id="2628816at2"/>
<evidence type="ECO:0000313" key="3">
    <source>
        <dbReference type="EMBL" id="RED63528.1"/>
    </source>
</evidence>
<dbReference type="RefSeq" id="WP_116063642.1">
    <property type="nucleotide sequence ID" value="NZ_QRDZ01000025.1"/>
</dbReference>